<name>A0A383RA45_PAEAL</name>
<feature type="region of interest" description="Disordered" evidence="1">
    <location>
        <begin position="31"/>
        <end position="56"/>
    </location>
</feature>
<evidence type="ECO:0000313" key="3">
    <source>
        <dbReference type="Proteomes" id="UP000304148"/>
    </source>
</evidence>
<evidence type="ECO:0000313" key="2">
    <source>
        <dbReference type="EMBL" id="SYX83384.1"/>
    </source>
</evidence>
<proteinExistence type="predicted"/>
<organism evidence="2 3">
    <name type="scientific">Paenibacillus alvei</name>
    <name type="common">Bacillus alvei</name>
    <dbReference type="NCBI Taxonomy" id="44250"/>
    <lineage>
        <taxon>Bacteria</taxon>
        <taxon>Bacillati</taxon>
        <taxon>Bacillota</taxon>
        <taxon>Bacilli</taxon>
        <taxon>Bacillales</taxon>
        <taxon>Paenibacillaceae</taxon>
        <taxon>Paenibacillus</taxon>
    </lineage>
</organism>
<dbReference type="EMBL" id="LS992241">
    <property type="protein sequence ID" value="SYX83384.1"/>
    <property type="molecule type" value="Genomic_DNA"/>
</dbReference>
<dbReference type="AlphaFoldDB" id="A0A383RA45"/>
<dbReference type="Proteomes" id="UP000304148">
    <property type="component" value="Chromosome"/>
</dbReference>
<gene>
    <name evidence="2" type="ORF">PBLR_11806</name>
</gene>
<accession>A0A383RA45</accession>
<reference evidence="3" key="1">
    <citation type="submission" date="2018-08" db="EMBL/GenBank/DDBJ databases">
        <authorList>
            <person name="Chevrot R."/>
        </authorList>
    </citation>
    <scope>NUCLEOTIDE SEQUENCE [LARGE SCALE GENOMIC DNA]</scope>
</reference>
<sequence length="56" mass="6514">MNTESLDQRRKYKGIPKSFVISAVKRDDEEKDLKKKLSDSAASRLVRRGNDHNLIR</sequence>
<protein>
    <submittedName>
        <fullName evidence="2">Uncharacterized protein</fullName>
    </submittedName>
</protein>
<evidence type="ECO:0000256" key="1">
    <source>
        <dbReference type="SAM" id="MobiDB-lite"/>
    </source>
</evidence>